<dbReference type="RefSeq" id="XP_073909577.1">
    <property type="nucleotide sequence ID" value="XM_074053476.1"/>
</dbReference>
<proteinExistence type="predicted"/>
<protein>
    <submittedName>
        <fullName evidence="2">Uncharacterized protein</fullName>
    </submittedName>
</protein>
<reference evidence="2" key="1">
    <citation type="submission" date="2025-08" db="UniProtKB">
        <authorList>
            <consortium name="RefSeq"/>
        </authorList>
    </citation>
    <scope>IDENTIFICATION</scope>
</reference>
<organism evidence="1 2">
    <name type="scientific">Castor canadensis</name>
    <name type="common">American beaver</name>
    <dbReference type="NCBI Taxonomy" id="51338"/>
    <lineage>
        <taxon>Eukaryota</taxon>
        <taxon>Metazoa</taxon>
        <taxon>Chordata</taxon>
        <taxon>Craniata</taxon>
        <taxon>Vertebrata</taxon>
        <taxon>Euteleostomi</taxon>
        <taxon>Mammalia</taxon>
        <taxon>Eutheria</taxon>
        <taxon>Euarchontoglires</taxon>
        <taxon>Glires</taxon>
        <taxon>Rodentia</taxon>
        <taxon>Castorimorpha</taxon>
        <taxon>Castoridae</taxon>
        <taxon>Castor</taxon>
    </lineage>
</organism>
<evidence type="ECO:0000313" key="1">
    <source>
        <dbReference type="Proteomes" id="UP001732720"/>
    </source>
</evidence>
<keyword evidence="1" id="KW-1185">Reference proteome</keyword>
<accession>A0AC58KXD7</accession>
<sequence length="573" mass="65243">MEVFLHERPVQVGAQEEAWIGEACGYNPIFSCPASVRRIFSPVNYGGGACPKAIANQRLKAARAVQSGPSARGGTAQQRWISLSVSPCSIFPSAGTSNGNGDPWNAVRMWRATAPPTSVLDRLVGPSDLLTLILESVTFEDVAVNFTLEEWALLDSSQKKLYKDVMQETFRSLAAVGRKQEDPNNEDGYNNSRRNVRHQVLKTLCEKKGIKWVPHIIVNRKTGVKLCESHVYGEFLMGHSSLNVPTSVQMGHKNYEHLEYGEELYKCLECGRTFSYAKCFEKHKRSHTGEKQNVCKYCGKVFTYPSFLLCHERTHTGERPYFCELCGKAFNRVSLLRRHEQTHSGGKPCVCNQCGKVFSSLRSAREHELTHTRENLYTCKLCDKALSSRNGLRYHERIHSGEKPYVCGQCGKAFIRSFNLKVHERTHTGQKPYVCKVCAKAYTVLSSLQHHERNHTGEKPYVCDHCGKAFFCMSLLRRHEKTHTVMKPYVCQQCGKTFTRSAYLQIHRRSHADGAQLSYVCKQCGKLFIHRRYLQLHERVHVKKKPYGCKHCGKAFSYLTNVQRHEQICYSQS</sequence>
<dbReference type="Proteomes" id="UP001732720">
    <property type="component" value="Chromosome 14"/>
</dbReference>
<evidence type="ECO:0000313" key="2">
    <source>
        <dbReference type="RefSeq" id="XP_073909577.1"/>
    </source>
</evidence>
<name>A0AC58KXD7_CASCN</name>
<gene>
    <name evidence="2" type="primary">LOC141416523</name>
</gene>